<feature type="chain" id="PRO_5044722905" evidence="2">
    <location>
        <begin position="22"/>
        <end position="132"/>
    </location>
</feature>
<dbReference type="Proteomes" id="UP001549921">
    <property type="component" value="Unassembled WGS sequence"/>
</dbReference>
<evidence type="ECO:0000313" key="6">
    <source>
        <dbReference type="Proteomes" id="UP001549921"/>
    </source>
</evidence>
<accession>A0ABD0T783</accession>
<dbReference type="AlphaFoldDB" id="A0ABD0T783"/>
<reference evidence="5 6" key="1">
    <citation type="submission" date="2024-06" db="EMBL/GenBank/DDBJ databases">
        <title>A chromosome-level genome assembly of beet webworm, Loxostege sticticalis.</title>
        <authorList>
            <person name="Zhang Y."/>
        </authorList>
    </citation>
    <scope>NUCLEOTIDE SEQUENCE [LARGE SCALE GENOMIC DNA]</scope>
    <source>
        <strain evidence="4">AQ026</strain>
        <strain evidence="3">AQ028</strain>
        <tissue evidence="3">Male pupae</tissue>
        <tissue evidence="4">Whole body</tissue>
    </source>
</reference>
<proteinExistence type="predicted"/>
<dbReference type="Proteomes" id="UP001549920">
    <property type="component" value="Unassembled WGS sequence"/>
</dbReference>
<evidence type="ECO:0000256" key="2">
    <source>
        <dbReference type="SAM" id="SignalP"/>
    </source>
</evidence>
<feature type="transmembrane region" description="Helical" evidence="1">
    <location>
        <begin position="74"/>
        <end position="95"/>
    </location>
</feature>
<evidence type="ECO:0000256" key="1">
    <source>
        <dbReference type="SAM" id="Phobius"/>
    </source>
</evidence>
<protein>
    <submittedName>
        <fullName evidence="3">Uncharacterized protein</fullName>
    </submittedName>
</protein>
<comment type="caution">
    <text evidence="3">The sequence shown here is derived from an EMBL/GenBank/DDBJ whole genome shotgun (WGS) entry which is preliminary data.</text>
</comment>
<feature type="signal peptide" evidence="2">
    <location>
        <begin position="1"/>
        <end position="21"/>
    </location>
</feature>
<name>A0ABD0T783_LOXSC</name>
<keyword evidence="1" id="KW-0472">Membrane</keyword>
<dbReference type="EMBL" id="JBEUOH010000008">
    <property type="protein sequence ID" value="KAL0883546.1"/>
    <property type="molecule type" value="Genomic_DNA"/>
</dbReference>
<organism evidence="3 6">
    <name type="scientific">Loxostege sticticalis</name>
    <name type="common">Beet webworm moth</name>
    <dbReference type="NCBI Taxonomy" id="481309"/>
    <lineage>
        <taxon>Eukaryota</taxon>
        <taxon>Metazoa</taxon>
        <taxon>Ecdysozoa</taxon>
        <taxon>Arthropoda</taxon>
        <taxon>Hexapoda</taxon>
        <taxon>Insecta</taxon>
        <taxon>Pterygota</taxon>
        <taxon>Neoptera</taxon>
        <taxon>Endopterygota</taxon>
        <taxon>Lepidoptera</taxon>
        <taxon>Glossata</taxon>
        <taxon>Ditrysia</taxon>
        <taxon>Pyraloidea</taxon>
        <taxon>Crambidae</taxon>
        <taxon>Pyraustinae</taxon>
        <taxon>Loxostege</taxon>
    </lineage>
</organism>
<evidence type="ECO:0000313" key="5">
    <source>
        <dbReference type="Proteomes" id="UP001549920"/>
    </source>
</evidence>
<dbReference type="EMBL" id="JBEDNZ010000008">
    <property type="protein sequence ID" value="KAL0839211.1"/>
    <property type="molecule type" value="Genomic_DNA"/>
</dbReference>
<evidence type="ECO:0000313" key="4">
    <source>
        <dbReference type="EMBL" id="KAL0883546.1"/>
    </source>
</evidence>
<sequence>MGLRTVDIAAILLNLAYCAYSEHILSCNVSSPEPCPGENEVCVQKTGQCVCKAGFVLVDDNCAPESEDTSSHTATIVIVTLFTLALLICGIVLVFRKYDLVNHIRQRINMRRNNDVMYEDVMIGQDDPPLSP</sequence>
<keyword evidence="1" id="KW-0812">Transmembrane</keyword>
<keyword evidence="1" id="KW-1133">Transmembrane helix</keyword>
<gene>
    <name evidence="4" type="ORF">ABMA27_015700</name>
    <name evidence="3" type="ORF">ABMA28_015983</name>
</gene>
<keyword evidence="2" id="KW-0732">Signal</keyword>
<keyword evidence="5" id="KW-1185">Reference proteome</keyword>
<evidence type="ECO:0000313" key="3">
    <source>
        <dbReference type="EMBL" id="KAL0839211.1"/>
    </source>
</evidence>